<dbReference type="EMBL" id="AGNL01031027">
    <property type="protein sequence ID" value="EJK56590.1"/>
    <property type="molecule type" value="Genomic_DNA"/>
</dbReference>
<dbReference type="AlphaFoldDB" id="K0RUE0"/>
<comment type="caution">
    <text evidence="1">The sequence shown here is derived from an EMBL/GenBank/DDBJ whole genome shotgun (WGS) entry which is preliminary data.</text>
</comment>
<organism evidence="1 2">
    <name type="scientific">Thalassiosira oceanica</name>
    <name type="common">Marine diatom</name>
    <dbReference type="NCBI Taxonomy" id="159749"/>
    <lineage>
        <taxon>Eukaryota</taxon>
        <taxon>Sar</taxon>
        <taxon>Stramenopiles</taxon>
        <taxon>Ochrophyta</taxon>
        <taxon>Bacillariophyta</taxon>
        <taxon>Coscinodiscophyceae</taxon>
        <taxon>Thalassiosirophycidae</taxon>
        <taxon>Thalassiosirales</taxon>
        <taxon>Thalassiosiraceae</taxon>
        <taxon>Thalassiosira</taxon>
    </lineage>
</organism>
<evidence type="ECO:0000313" key="1">
    <source>
        <dbReference type="EMBL" id="EJK56590.1"/>
    </source>
</evidence>
<sequence length="118" mass="12596">ANGASSVDLNATIRSDLLSPTRAFQEAAFRPILTTPSSSGPHDTIERVRRGSRFADKGTFLTEAAVKFSTNDSFGGLPGPFLGPFRDPRAEGFRMGHLETNWPSAAVTPARLSKSTSS</sequence>
<feature type="non-terminal residue" evidence="1">
    <location>
        <position position="1"/>
    </location>
</feature>
<keyword evidence="2" id="KW-1185">Reference proteome</keyword>
<proteinExistence type="predicted"/>
<name>K0RUE0_THAOC</name>
<dbReference type="Proteomes" id="UP000266841">
    <property type="component" value="Unassembled WGS sequence"/>
</dbReference>
<accession>K0RUE0</accession>
<reference evidence="1 2" key="1">
    <citation type="journal article" date="2012" name="Genome Biol.">
        <title>Genome and low-iron response of an oceanic diatom adapted to chronic iron limitation.</title>
        <authorList>
            <person name="Lommer M."/>
            <person name="Specht M."/>
            <person name="Roy A.S."/>
            <person name="Kraemer L."/>
            <person name="Andreson R."/>
            <person name="Gutowska M.A."/>
            <person name="Wolf J."/>
            <person name="Bergner S.V."/>
            <person name="Schilhabel M.B."/>
            <person name="Klostermeier U.C."/>
            <person name="Beiko R.G."/>
            <person name="Rosenstiel P."/>
            <person name="Hippler M."/>
            <person name="Laroche J."/>
        </authorList>
    </citation>
    <scope>NUCLEOTIDE SEQUENCE [LARGE SCALE GENOMIC DNA]</scope>
    <source>
        <strain evidence="1 2">CCMP1005</strain>
    </source>
</reference>
<gene>
    <name evidence="1" type="ORF">THAOC_23495</name>
</gene>
<protein>
    <submittedName>
        <fullName evidence="1">Uncharacterized protein</fullName>
    </submittedName>
</protein>
<evidence type="ECO:0000313" key="2">
    <source>
        <dbReference type="Proteomes" id="UP000266841"/>
    </source>
</evidence>